<evidence type="ECO:0000256" key="1">
    <source>
        <dbReference type="ARBA" id="ARBA00004651"/>
    </source>
</evidence>
<dbReference type="InterPro" id="IPR011701">
    <property type="entry name" value="MFS"/>
</dbReference>
<sequence length="406" mass="40946">MKPFTALLGAAAGTHAADQMALATLPLTATLVLGAGPDLLGLLVAAQSASWLLVSLPAGAWIDRLPRRRMLIVALTLGLAASIVAVAAAATGYVFLLGLAAIAGASGTVVYVLTSVSLLPSLVAAGDLPRSNARLELARAVVSLAAPFVAGLLAQHLSPTWGYALAALGACLALACVLALPEGNAPAVAGERASLANAIRLGASFVVRNDLLRGISLCAIFWNFAFFALLAIWAPLALGPLGLDPAQMGLAQSAYGAGLILGAVVAPVTARRLPPLVTLIFGPAVSIVAALMFLAAPSGKGLVLAAGGYFLVGFGPMLWLICQTTVRQLVTPSPLMGRVNATVQTAIYGIRPLGALAGGLVAAHAGMNAALLLIAVSFALSTLVIVLSPLARLRAMPAPVQIPSRA</sequence>
<accession>A0ABS6IER3</accession>
<dbReference type="InterPro" id="IPR020846">
    <property type="entry name" value="MFS_dom"/>
</dbReference>
<keyword evidence="2" id="KW-1003">Cell membrane</keyword>
<dbReference type="EMBL" id="JAHOPB010000001">
    <property type="protein sequence ID" value="MBU8872950.1"/>
    <property type="molecule type" value="Genomic_DNA"/>
</dbReference>
<feature type="transmembrane region" description="Helical" evidence="6">
    <location>
        <begin position="214"/>
        <end position="238"/>
    </location>
</feature>
<dbReference type="Pfam" id="PF07690">
    <property type="entry name" value="MFS_1"/>
    <property type="match status" value="1"/>
</dbReference>
<dbReference type="PANTHER" id="PTHR23513">
    <property type="entry name" value="INTEGRAL MEMBRANE EFFLUX PROTEIN-RELATED"/>
    <property type="match status" value="1"/>
</dbReference>
<comment type="subcellular location">
    <subcellularLocation>
        <location evidence="1">Cell membrane</location>
        <topology evidence="1">Multi-pass membrane protein</topology>
    </subcellularLocation>
</comment>
<feature type="transmembrane region" description="Helical" evidence="6">
    <location>
        <begin position="302"/>
        <end position="322"/>
    </location>
</feature>
<protein>
    <submittedName>
        <fullName evidence="8">MFS transporter</fullName>
    </submittedName>
</protein>
<comment type="caution">
    <text evidence="8">The sequence shown here is derived from an EMBL/GenBank/DDBJ whole genome shotgun (WGS) entry which is preliminary data.</text>
</comment>
<evidence type="ECO:0000259" key="7">
    <source>
        <dbReference type="PROSITE" id="PS50850"/>
    </source>
</evidence>
<evidence type="ECO:0000256" key="5">
    <source>
        <dbReference type="ARBA" id="ARBA00023136"/>
    </source>
</evidence>
<organism evidence="8 9">
    <name type="scientific">Reyranella humidisoli</name>
    <dbReference type="NCBI Taxonomy" id="2849149"/>
    <lineage>
        <taxon>Bacteria</taxon>
        <taxon>Pseudomonadati</taxon>
        <taxon>Pseudomonadota</taxon>
        <taxon>Alphaproteobacteria</taxon>
        <taxon>Hyphomicrobiales</taxon>
        <taxon>Reyranellaceae</taxon>
        <taxon>Reyranella</taxon>
    </lineage>
</organism>
<dbReference type="RefSeq" id="WP_216957224.1">
    <property type="nucleotide sequence ID" value="NZ_JAHOPB010000001.1"/>
</dbReference>
<feature type="transmembrane region" description="Helical" evidence="6">
    <location>
        <begin position="250"/>
        <end position="269"/>
    </location>
</feature>
<feature type="transmembrane region" description="Helical" evidence="6">
    <location>
        <begin position="40"/>
        <end position="59"/>
    </location>
</feature>
<dbReference type="PANTHER" id="PTHR23513:SF6">
    <property type="entry name" value="MAJOR FACILITATOR SUPERFAMILY ASSOCIATED DOMAIN-CONTAINING PROTEIN"/>
    <property type="match status" value="1"/>
</dbReference>
<feature type="transmembrane region" description="Helical" evidence="6">
    <location>
        <begin position="160"/>
        <end position="180"/>
    </location>
</feature>
<evidence type="ECO:0000256" key="4">
    <source>
        <dbReference type="ARBA" id="ARBA00022989"/>
    </source>
</evidence>
<feature type="transmembrane region" description="Helical" evidence="6">
    <location>
        <begin position="137"/>
        <end position="154"/>
    </location>
</feature>
<keyword evidence="3 6" id="KW-0812">Transmembrane</keyword>
<feature type="transmembrane region" description="Helical" evidence="6">
    <location>
        <begin position="276"/>
        <end position="296"/>
    </location>
</feature>
<reference evidence="8 9" key="1">
    <citation type="submission" date="2021-06" db="EMBL/GenBank/DDBJ databases">
        <authorList>
            <person name="Lee D.H."/>
        </authorList>
    </citation>
    <scope>NUCLEOTIDE SEQUENCE [LARGE SCALE GENOMIC DNA]</scope>
    <source>
        <strain evidence="8 9">MMS21-HV4-11</strain>
    </source>
</reference>
<evidence type="ECO:0000256" key="3">
    <source>
        <dbReference type="ARBA" id="ARBA00022692"/>
    </source>
</evidence>
<feature type="transmembrane region" description="Helical" evidence="6">
    <location>
        <begin position="71"/>
        <end position="96"/>
    </location>
</feature>
<feature type="domain" description="Major facilitator superfamily (MFS) profile" evidence="7">
    <location>
        <begin position="1"/>
        <end position="394"/>
    </location>
</feature>
<dbReference type="Proteomes" id="UP000727907">
    <property type="component" value="Unassembled WGS sequence"/>
</dbReference>
<evidence type="ECO:0000313" key="8">
    <source>
        <dbReference type="EMBL" id="MBU8872950.1"/>
    </source>
</evidence>
<name>A0ABS6IER3_9HYPH</name>
<proteinExistence type="predicted"/>
<evidence type="ECO:0000313" key="9">
    <source>
        <dbReference type="Proteomes" id="UP000727907"/>
    </source>
</evidence>
<keyword evidence="4 6" id="KW-1133">Transmembrane helix</keyword>
<dbReference type="CDD" id="cd06173">
    <property type="entry name" value="MFS_MefA_like"/>
    <property type="match status" value="1"/>
</dbReference>
<evidence type="ECO:0000256" key="6">
    <source>
        <dbReference type="SAM" id="Phobius"/>
    </source>
</evidence>
<keyword evidence="5 6" id="KW-0472">Membrane</keyword>
<keyword evidence="9" id="KW-1185">Reference proteome</keyword>
<feature type="transmembrane region" description="Helical" evidence="6">
    <location>
        <begin position="102"/>
        <end position="125"/>
    </location>
</feature>
<evidence type="ECO:0000256" key="2">
    <source>
        <dbReference type="ARBA" id="ARBA00022475"/>
    </source>
</evidence>
<dbReference type="PROSITE" id="PS50850">
    <property type="entry name" value="MFS"/>
    <property type="match status" value="1"/>
</dbReference>
<feature type="transmembrane region" description="Helical" evidence="6">
    <location>
        <begin position="369"/>
        <end position="391"/>
    </location>
</feature>
<gene>
    <name evidence="8" type="ORF">KQ910_04210</name>
</gene>
<feature type="transmembrane region" description="Helical" evidence="6">
    <location>
        <begin position="343"/>
        <end position="363"/>
    </location>
</feature>